<evidence type="ECO:0000256" key="4">
    <source>
        <dbReference type="ARBA" id="ARBA00022989"/>
    </source>
</evidence>
<sequence length="348" mass="38024">MDRKLKLVITIIGLLVFIVLLWLAENYVDAFIKRILNVAAIYVILGVSLNLINGFTGQFSLGHAGFMALGAYASALLYMSPSLKAMNFFIQPIIWPLSEIEIPFFFALLIGGAVAAIAGFAVGAPCLRVGGDYLAIVTYGFAEIIRVILNNLQSITNGPLGLKGLPTYTNLYWSWGWALFTVFFIKRLVDSSYGRALKSIREDEVAAEAMGVNLFKHKTLAFVIGAFFAGIGGGLLGSLLMTIDPNSFNIALTFQIVMIVLLGGLGSITGSVVMGISVAFLMELLRFVESPMTIFGFTIPGIPGMRMLIFALILVITVIFFRRGLFGHKEFSWTWIFRSKGRNANESA</sequence>
<evidence type="ECO:0000256" key="6">
    <source>
        <dbReference type="SAM" id="Phobius"/>
    </source>
</evidence>
<dbReference type="InterPro" id="IPR001851">
    <property type="entry name" value="ABC_transp_permease"/>
</dbReference>
<dbReference type="EMBL" id="LGGP01000124">
    <property type="protein sequence ID" value="KUK80682.1"/>
    <property type="molecule type" value="Genomic_DNA"/>
</dbReference>
<dbReference type="GO" id="GO:0015658">
    <property type="term" value="F:branched-chain amino acid transmembrane transporter activity"/>
    <property type="evidence" value="ECO:0007669"/>
    <property type="project" value="InterPro"/>
</dbReference>
<feature type="transmembrane region" description="Helical" evidence="6">
    <location>
        <begin position="294"/>
        <end position="321"/>
    </location>
</feature>
<evidence type="ECO:0000313" key="7">
    <source>
        <dbReference type="EMBL" id="KUK80682.1"/>
    </source>
</evidence>
<evidence type="ECO:0000256" key="2">
    <source>
        <dbReference type="ARBA" id="ARBA00022475"/>
    </source>
</evidence>
<dbReference type="PANTHER" id="PTHR30482:SF10">
    <property type="entry name" value="HIGH-AFFINITY BRANCHED-CHAIN AMINO ACID TRANSPORT PROTEIN BRAE"/>
    <property type="match status" value="1"/>
</dbReference>
<keyword evidence="4 6" id="KW-1133">Transmembrane helix</keyword>
<dbReference type="Pfam" id="PF02653">
    <property type="entry name" value="BPD_transp_2"/>
    <property type="match status" value="1"/>
</dbReference>
<feature type="transmembrane region" description="Helical" evidence="6">
    <location>
        <begin position="7"/>
        <end position="24"/>
    </location>
</feature>
<dbReference type="Proteomes" id="UP000054092">
    <property type="component" value="Unassembled WGS sequence"/>
</dbReference>
<feature type="transmembrane region" description="Helical" evidence="6">
    <location>
        <begin position="255"/>
        <end position="282"/>
    </location>
</feature>
<evidence type="ECO:0000313" key="8">
    <source>
        <dbReference type="Proteomes" id="UP000054092"/>
    </source>
</evidence>
<comment type="subcellular location">
    <subcellularLocation>
        <location evidence="1">Cell membrane</location>
        <topology evidence="1">Multi-pass membrane protein</topology>
    </subcellularLocation>
</comment>
<comment type="caution">
    <text evidence="7">The sequence shown here is derived from an EMBL/GenBank/DDBJ whole genome shotgun (WGS) entry which is preliminary data.</text>
</comment>
<evidence type="ECO:0000256" key="1">
    <source>
        <dbReference type="ARBA" id="ARBA00004651"/>
    </source>
</evidence>
<feature type="transmembrane region" description="Helical" evidence="6">
    <location>
        <begin position="59"/>
        <end position="80"/>
    </location>
</feature>
<keyword evidence="5 6" id="KW-0472">Membrane</keyword>
<evidence type="ECO:0000256" key="5">
    <source>
        <dbReference type="ARBA" id="ARBA00023136"/>
    </source>
</evidence>
<dbReference type="AlphaFoldDB" id="A0A117M2G5"/>
<feature type="transmembrane region" description="Helical" evidence="6">
    <location>
        <begin position="100"/>
        <end position="121"/>
    </location>
</feature>
<dbReference type="PANTHER" id="PTHR30482">
    <property type="entry name" value="HIGH-AFFINITY BRANCHED-CHAIN AMINO ACID TRANSPORT SYSTEM PERMEASE"/>
    <property type="match status" value="1"/>
</dbReference>
<evidence type="ECO:0000256" key="3">
    <source>
        <dbReference type="ARBA" id="ARBA00022692"/>
    </source>
</evidence>
<feature type="transmembrane region" description="Helical" evidence="6">
    <location>
        <begin position="30"/>
        <end position="52"/>
    </location>
</feature>
<keyword evidence="2" id="KW-1003">Cell membrane</keyword>
<reference evidence="8" key="1">
    <citation type="journal article" date="2015" name="MBio">
        <title>Genome-Resolved Metagenomic Analysis Reveals Roles for Candidate Phyla and Other Microbial Community Members in Biogeochemical Transformations in Oil Reservoirs.</title>
        <authorList>
            <person name="Hu P."/>
            <person name="Tom L."/>
            <person name="Singh A."/>
            <person name="Thomas B.C."/>
            <person name="Baker B.J."/>
            <person name="Piceno Y.M."/>
            <person name="Andersen G.L."/>
            <person name="Banfield J.F."/>
        </authorList>
    </citation>
    <scope>NUCLEOTIDE SEQUENCE [LARGE SCALE GENOMIC DNA]</scope>
</reference>
<dbReference type="InterPro" id="IPR043428">
    <property type="entry name" value="LivM-like"/>
</dbReference>
<accession>A0A117M2G5</accession>
<dbReference type="CDD" id="cd06581">
    <property type="entry name" value="TM_PBP1_LivM_like"/>
    <property type="match status" value="1"/>
</dbReference>
<protein>
    <submittedName>
        <fullName evidence="7">Inner-membrane translocator</fullName>
    </submittedName>
</protein>
<dbReference type="PATRIC" id="fig|1184387.3.peg.1222"/>
<gene>
    <name evidence="7" type="ORF">XD94_0832</name>
</gene>
<dbReference type="GO" id="GO:0005886">
    <property type="term" value="C:plasma membrane"/>
    <property type="evidence" value="ECO:0007669"/>
    <property type="project" value="UniProtKB-SubCell"/>
</dbReference>
<feature type="transmembrane region" description="Helical" evidence="6">
    <location>
        <begin position="220"/>
        <end position="243"/>
    </location>
</feature>
<feature type="transmembrane region" description="Helical" evidence="6">
    <location>
        <begin position="172"/>
        <end position="189"/>
    </location>
</feature>
<feature type="transmembrane region" description="Helical" evidence="6">
    <location>
        <begin position="133"/>
        <end position="152"/>
    </location>
</feature>
<name>A0A117M2G5_9BACT</name>
<keyword evidence="3 6" id="KW-0812">Transmembrane</keyword>
<proteinExistence type="predicted"/>
<organism evidence="7 8">
    <name type="scientific">Mesotoga prima</name>
    <dbReference type="NCBI Taxonomy" id="1184387"/>
    <lineage>
        <taxon>Bacteria</taxon>
        <taxon>Thermotogati</taxon>
        <taxon>Thermotogota</taxon>
        <taxon>Thermotogae</taxon>
        <taxon>Kosmotogales</taxon>
        <taxon>Kosmotogaceae</taxon>
        <taxon>Mesotoga</taxon>
    </lineage>
</organism>